<organism evidence="2 3">
    <name type="scientific">Photinus pyralis</name>
    <name type="common">Common eastern firefly</name>
    <name type="synonym">Lampyris pyralis</name>
    <dbReference type="NCBI Taxonomy" id="7054"/>
    <lineage>
        <taxon>Eukaryota</taxon>
        <taxon>Metazoa</taxon>
        <taxon>Ecdysozoa</taxon>
        <taxon>Arthropoda</taxon>
        <taxon>Hexapoda</taxon>
        <taxon>Insecta</taxon>
        <taxon>Pterygota</taxon>
        <taxon>Neoptera</taxon>
        <taxon>Endopterygota</taxon>
        <taxon>Coleoptera</taxon>
        <taxon>Polyphaga</taxon>
        <taxon>Elateriformia</taxon>
        <taxon>Elateroidea</taxon>
        <taxon>Lampyridae</taxon>
        <taxon>Lampyrinae</taxon>
        <taxon>Photinus</taxon>
    </lineage>
</organism>
<comment type="caution">
    <text evidence="2">The sequence shown here is derived from an EMBL/GenBank/DDBJ whole genome shotgun (WGS) entry which is preliminary data.</text>
</comment>
<dbReference type="InterPro" id="IPR013762">
    <property type="entry name" value="Integrase-like_cat_sf"/>
</dbReference>
<dbReference type="SUPFAM" id="SSF56349">
    <property type="entry name" value="DNA breaking-rejoining enzymes"/>
    <property type="match status" value="1"/>
</dbReference>
<gene>
    <name evidence="2" type="ORF">PPYR_02042</name>
</gene>
<evidence type="ECO:0008006" key="4">
    <source>
        <dbReference type="Google" id="ProtNLM"/>
    </source>
</evidence>
<dbReference type="InterPro" id="IPR011010">
    <property type="entry name" value="DNA_brk_join_enz"/>
</dbReference>
<name>A0A5N4B642_PHOPY</name>
<evidence type="ECO:0000256" key="1">
    <source>
        <dbReference type="ARBA" id="ARBA00023172"/>
    </source>
</evidence>
<dbReference type="InParanoid" id="A0A5N4B642"/>
<sequence>MSVPQAIVDEATNVAASLLPEKSSARYEHEYAEFKKWQNENNVTGITEDVLLAYISSLSKKFSPNSLWSKWSMVKSCLQVRENIDGRRFHKVIAFLKRRNERYVPKKAKTLTKEHVEKFILEAPDDKWLLAEVITIFGIFGCCRCDELLSLTLNDVEDLEKYIVVTLRETKNLTTRRFTITDDGSDLTSSSGVINISGSKNCTMVFNVYDKAQFANVNK</sequence>
<keyword evidence="3" id="KW-1185">Reference proteome</keyword>
<dbReference type="Gene3D" id="1.10.443.10">
    <property type="entry name" value="Intergrase catalytic core"/>
    <property type="match status" value="1"/>
</dbReference>
<dbReference type="AlphaFoldDB" id="A0A5N4B642"/>
<evidence type="ECO:0000313" key="2">
    <source>
        <dbReference type="EMBL" id="KAB0805072.1"/>
    </source>
</evidence>
<accession>A0A5N4B642</accession>
<protein>
    <recommendedName>
        <fullName evidence="4">Tyr recombinase domain-containing protein</fullName>
    </recommendedName>
</protein>
<proteinExistence type="predicted"/>
<reference evidence="2 3" key="1">
    <citation type="journal article" date="2018" name="Elife">
        <title>Firefly genomes illuminate parallel origins of bioluminescence in beetles.</title>
        <authorList>
            <person name="Fallon T.R."/>
            <person name="Lower S.E."/>
            <person name="Chang C.H."/>
            <person name="Bessho-Uehara M."/>
            <person name="Martin G.J."/>
            <person name="Bewick A.J."/>
            <person name="Behringer M."/>
            <person name="Debat H.J."/>
            <person name="Wong I."/>
            <person name="Day J.C."/>
            <person name="Suvorov A."/>
            <person name="Silva C.J."/>
            <person name="Stanger-Hall K.F."/>
            <person name="Hall D.W."/>
            <person name="Schmitz R.J."/>
            <person name="Nelson D.R."/>
            <person name="Lewis S.M."/>
            <person name="Shigenobu S."/>
            <person name="Bybee S.M."/>
            <person name="Larracuente A.M."/>
            <person name="Oba Y."/>
            <person name="Weng J.K."/>
        </authorList>
    </citation>
    <scope>NUCLEOTIDE SEQUENCE [LARGE SCALE GENOMIC DNA]</scope>
    <source>
        <strain evidence="2">1611_PpyrPB1</strain>
        <tissue evidence="2">Whole body</tissue>
    </source>
</reference>
<dbReference type="GO" id="GO:0006310">
    <property type="term" value="P:DNA recombination"/>
    <property type="evidence" value="ECO:0007669"/>
    <property type="project" value="UniProtKB-KW"/>
</dbReference>
<keyword evidence="1" id="KW-0233">DNA recombination</keyword>
<evidence type="ECO:0000313" key="3">
    <source>
        <dbReference type="Proteomes" id="UP000327044"/>
    </source>
</evidence>
<dbReference type="EMBL" id="VVIM01000001">
    <property type="protein sequence ID" value="KAB0805072.1"/>
    <property type="molecule type" value="Genomic_DNA"/>
</dbReference>
<dbReference type="Proteomes" id="UP000327044">
    <property type="component" value="Unassembled WGS sequence"/>
</dbReference>
<dbReference type="GO" id="GO:0015074">
    <property type="term" value="P:DNA integration"/>
    <property type="evidence" value="ECO:0007669"/>
    <property type="project" value="InterPro"/>
</dbReference>
<dbReference type="GO" id="GO:0003677">
    <property type="term" value="F:DNA binding"/>
    <property type="evidence" value="ECO:0007669"/>
    <property type="project" value="InterPro"/>
</dbReference>